<evidence type="ECO:0000256" key="1">
    <source>
        <dbReference type="ARBA" id="ARBA00011046"/>
    </source>
</evidence>
<keyword evidence="4" id="KW-0804">Transcription</keyword>
<dbReference type="InterPro" id="IPR036388">
    <property type="entry name" value="WH-like_DNA-bd_sf"/>
</dbReference>
<comment type="similarity">
    <text evidence="1">Belongs to the BlaI transcriptional regulatory family.</text>
</comment>
<evidence type="ECO:0000313" key="6">
    <source>
        <dbReference type="Proteomes" id="UP001560045"/>
    </source>
</evidence>
<dbReference type="Gene3D" id="6.10.140.850">
    <property type="match status" value="1"/>
</dbReference>
<dbReference type="Proteomes" id="UP001560045">
    <property type="component" value="Unassembled WGS sequence"/>
</dbReference>
<keyword evidence="2" id="KW-0805">Transcription regulation</keyword>
<dbReference type="Gene3D" id="1.10.10.10">
    <property type="entry name" value="Winged helix-like DNA-binding domain superfamily/Winged helix DNA-binding domain"/>
    <property type="match status" value="1"/>
</dbReference>
<name>A0ABV3XP33_9ACTN</name>
<accession>A0ABV3XP33</accession>
<dbReference type="RefSeq" id="WP_369210622.1">
    <property type="nucleotide sequence ID" value="NZ_JBFNXQ010000179.1"/>
</dbReference>
<protein>
    <submittedName>
        <fullName evidence="5">BlaI/MecI/CopY family transcriptional regulator</fullName>
    </submittedName>
</protein>
<organism evidence="5 6">
    <name type="scientific">Geodermatophilus maliterrae</name>
    <dbReference type="NCBI Taxonomy" id="3162531"/>
    <lineage>
        <taxon>Bacteria</taxon>
        <taxon>Bacillati</taxon>
        <taxon>Actinomycetota</taxon>
        <taxon>Actinomycetes</taxon>
        <taxon>Geodermatophilales</taxon>
        <taxon>Geodermatophilaceae</taxon>
        <taxon>Geodermatophilus</taxon>
    </lineage>
</organism>
<keyword evidence="6" id="KW-1185">Reference proteome</keyword>
<evidence type="ECO:0000256" key="2">
    <source>
        <dbReference type="ARBA" id="ARBA00023015"/>
    </source>
</evidence>
<comment type="caution">
    <text evidence="5">The sequence shown here is derived from an EMBL/GenBank/DDBJ whole genome shotgun (WGS) entry which is preliminary data.</text>
</comment>
<evidence type="ECO:0000256" key="3">
    <source>
        <dbReference type="ARBA" id="ARBA00023125"/>
    </source>
</evidence>
<dbReference type="SUPFAM" id="SSF46785">
    <property type="entry name" value="Winged helix' DNA-binding domain"/>
    <property type="match status" value="1"/>
</dbReference>
<reference evidence="5 6" key="1">
    <citation type="submission" date="2024-06" db="EMBL/GenBank/DDBJ databases">
        <title>Draft genome sequence of Geodermatophilus badlandi, a novel member of the Geodermatophilaceae isolated from badland sedimentary rocks in the Red desert, Wyoming, USA.</title>
        <authorList>
            <person name="Ben Tekaya S."/>
            <person name="Nouioui I."/>
            <person name="Flores G.M."/>
            <person name="Shaal M.N."/>
            <person name="Bredoire F."/>
            <person name="Basile F."/>
            <person name="Van Diepen L."/>
            <person name="Ward N.L."/>
        </authorList>
    </citation>
    <scope>NUCLEOTIDE SEQUENCE [LARGE SCALE GENOMIC DNA]</scope>
    <source>
        <strain evidence="5 6">WL48A</strain>
    </source>
</reference>
<proteinExistence type="inferred from homology"/>
<dbReference type="EMBL" id="JBFNXQ010000179">
    <property type="protein sequence ID" value="MEX5721833.1"/>
    <property type="molecule type" value="Genomic_DNA"/>
</dbReference>
<sequence length="119" mass="12923">MASLGDLERAVMDRLWAADGAVAATELRDALAGRGLALTTVHTVLSRLEGKGFVAHDDARPRRFRPTASREQHAAELMHEVLGRSGDRQAVLARFVGGVDPEEARLLRQLLSETAPDAR</sequence>
<dbReference type="Pfam" id="PF03965">
    <property type="entry name" value="Penicillinase_R"/>
    <property type="match status" value="1"/>
</dbReference>
<keyword evidence="3" id="KW-0238">DNA-binding</keyword>
<evidence type="ECO:0000256" key="4">
    <source>
        <dbReference type="ARBA" id="ARBA00023163"/>
    </source>
</evidence>
<gene>
    <name evidence="5" type="ORF">ABQ292_26140</name>
</gene>
<dbReference type="InterPro" id="IPR036390">
    <property type="entry name" value="WH_DNA-bd_sf"/>
</dbReference>
<dbReference type="InterPro" id="IPR005650">
    <property type="entry name" value="BlaI_family"/>
</dbReference>
<evidence type="ECO:0000313" key="5">
    <source>
        <dbReference type="EMBL" id="MEX5721833.1"/>
    </source>
</evidence>